<gene>
    <name evidence="2" type="ORF">RSO01_93750</name>
</gene>
<accession>A0A512NTE4</accession>
<reference evidence="2 3" key="1">
    <citation type="submission" date="2019-07" db="EMBL/GenBank/DDBJ databases">
        <title>Whole genome shotgun sequence of Reyranella soli NBRC 108950.</title>
        <authorList>
            <person name="Hosoyama A."/>
            <person name="Uohara A."/>
            <person name="Ohji S."/>
            <person name="Ichikawa N."/>
        </authorList>
    </citation>
    <scope>NUCLEOTIDE SEQUENCE [LARGE SCALE GENOMIC DNA]</scope>
    <source>
        <strain evidence="2 3">NBRC 108950</strain>
    </source>
</reference>
<organism evidence="2 3">
    <name type="scientific">Reyranella soli</name>
    <dbReference type="NCBI Taxonomy" id="1230389"/>
    <lineage>
        <taxon>Bacteria</taxon>
        <taxon>Pseudomonadati</taxon>
        <taxon>Pseudomonadota</taxon>
        <taxon>Alphaproteobacteria</taxon>
        <taxon>Hyphomicrobiales</taxon>
        <taxon>Reyranellaceae</taxon>
        <taxon>Reyranella</taxon>
    </lineage>
</organism>
<dbReference type="GO" id="GO:0003700">
    <property type="term" value="F:DNA-binding transcription factor activity"/>
    <property type="evidence" value="ECO:0007669"/>
    <property type="project" value="TreeGrafter"/>
</dbReference>
<dbReference type="EMBL" id="BKAJ01000361">
    <property type="protein sequence ID" value="GEP62209.1"/>
    <property type="molecule type" value="Genomic_DNA"/>
</dbReference>
<name>A0A512NTE4_9HYPH</name>
<dbReference type="Pfam" id="PF02082">
    <property type="entry name" value="Rrf2"/>
    <property type="match status" value="1"/>
</dbReference>
<dbReference type="Gene3D" id="1.10.10.10">
    <property type="entry name" value="Winged helix-like DNA-binding domain superfamily/Winged helix DNA-binding domain"/>
    <property type="match status" value="1"/>
</dbReference>
<evidence type="ECO:0000313" key="3">
    <source>
        <dbReference type="Proteomes" id="UP000321058"/>
    </source>
</evidence>
<evidence type="ECO:0000256" key="1">
    <source>
        <dbReference type="ARBA" id="ARBA00023125"/>
    </source>
</evidence>
<protein>
    <submittedName>
        <fullName evidence="2">Rrf2 family transcriptional regulator</fullName>
    </submittedName>
</protein>
<dbReference type="PANTHER" id="PTHR33221:SF5">
    <property type="entry name" value="HTH-TYPE TRANSCRIPTIONAL REGULATOR ISCR"/>
    <property type="match status" value="1"/>
</dbReference>
<dbReference type="InterPro" id="IPR036388">
    <property type="entry name" value="WH-like_DNA-bd_sf"/>
</dbReference>
<keyword evidence="3" id="KW-1185">Reference proteome</keyword>
<dbReference type="InterPro" id="IPR000944">
    <property type="entry name" value="Tscrpt_reg_Rrf2"/>
</dbReference>
<dbReference type="AlphaFoldDB" id="A0A512NTE4"/>
<dbReference type="Proteomes" id="UP000321058">
    <property type="component" value="Unassembled WGS sequence"/>
</dbReference>
<sequence>MPKMLWLSRITIYGIAAVLDVALQGGERWVRKVEITERQRVPVRYLEEVLQSLVRAGILDGKRGRYGGYRLGREQRCITLGEIVRVVWALEVELDPFNPDTASPLAREVVWPALMAQLDSLTIGDLCKRVRSKSPDQTARESAAV</sequence>
<evidence type="ECO:0000313" key="2">
    <source>
        <dbReference type="EMBL" id="GEP62209.1"/>
    </source>
</evidence>
<dbReference type="SUPFAM" id="SSF46785">
    <property type="entry name" value="Winged helix' DNA-binding domain"/>
    <property type="match status" value="1"/>
</dbReference>
<dbReference type="PANTHER" id="PTHR33221">
    <property type="entry name" value="WINGED HELIX-TURN-HELIX TRANSCRIPTIONAL REGULATOR, RRF2 FAMILY"/>
    <property type="match status" value="1"/>
</dbReference>
<comment type="caution">
    <text evidence="2">The sequence shown here is derived from an EMBL/GenBank/DDBJ whole genome shotgun (WGS) entry which is preliminary data.</text>
</comment>
<proteinExistence type="predicted"/>
<dbReference type="InterPro" id="IPR036390">
    <property type="entry name" value="WH_DNA-bd_sf"/>
</dbReference>
<dbReference type="GO" id="GO:0003677">
    <property type="term" value="F:DNA binding"/>
    <property type="evidence" value="ECO:0007669"/>
    <property type="project" value="UniProtKB-KW"/>
</dbReference>
<dbReference type="PROSITE" id="PS51197">
    <property type="entry name" value="HTH_RRF2_2"/>
    <property type="match status" value="1"/>
</dbReference>
<dbReference type="GO" id="GO:0005829">
    <property type="term" value="C:cytosol"/>
    <property type="evidence" value="ECO:0007669"/>
    <property type="project" value="TreeGrafter"/>
</dbReference>
<keyword evidence="1" id="KW-0238">DNA-binding</keyword>